<keyword evidence="3" id="KW-1185">Reference proteome</keyword>
<evidence type="ECO:0000313" key="3">
    <source>
        <dbReference type="Proteomes" id="UP000823046"/>
    </source>
</evidence>
<protein>
    <submittedName>
        <fullName evidence="2">YOU2 family C2C2 zinc finger protein</fullName>
    </submittedName>
</protein>
<dbReference type="Pfam" id="PF05811">
    <property type="entry name" value="DUF842"/>
    <property type="match status" value="1"/>
</dbReference>
<comment type="caution">
    <text evidence="2">The sequence shown here is derived from an EMBL/GenBank/DDBJ whole genome shotgun (WGS) entry which is preliminary data.</text>
</comment>
<name>A0ABQ7J4V4_9APIC</name>
<proteinExistence type="inferred from homology"/>
<dbReference type="Proteomes" id="UP000823046">
    <property type="component" value="Unassembled WGS sequence"/>
</dbReference>
<sequence length="150" mass="17146">TKMTAIQQSLQSRVSAFQKKVDDAIKSVTTAALPIQQRAFQCCVDCFPPRNLDEPQEEIARCVQQCNKKPEAFTDTLQNEVQMLQNNIQSCQQVCLNRFSPIFSESTNEASRTKVQAEMEQCVSKCFDQYEPFVGEISERLHNYVKSQLN</sequence>
<accession>A0ABQ7J4V4</accession>
<reference evidence="2 3" key="1">
    <citation type="journal article" date="2020" name="bioRxiv">
        <title>Metabolic contributions of an alphaproteobacterial endosymbiont in the apicomplexan Cardiosporidium cionae.</title>
        <authorList>
            <person name="Hunter E.S."/>
            <person name="Paight C.J."/>
            <person name="Lane C.E."/>
        </authorList>
    </citation>
    <scope>NUCLEOTIDE SEQUENCE [LARGE SCALE GENOMIC DNA]</scope>
    <source>
        <strain evidence="2">ESH_2018</strain>
    </source>
</reference>
<organism evidence="2 3">
    <name type="scientific">Cardiosporidium cionae</name>
    <dbReference type="NCBI Taxonomy" id="476202"/>
    <lineage>
        <taxon>Eukaryota</taxon>
        <taxon>Sar</taxon>
        <taxon>Alveolata</taxon>
        <taxon>Apicomplexa</taxon>
        <taxon>Aconoidasida</taxon>
        <taxon>Nephromycida</taxon>
        <taxon>Cardiosporidium</taxon>
    </lineage>
</organism>
<evidence type="ECO:0000313" key="2">
    <source>
        <dbReference type="EMBL" id="KAF8819034.1"/>
    </source>
</evidence>
<gene>
    <name evidence="2" type="ORF">IE077_001853</name>
</gene>
<dbReference type="PANTHER" id="PTHR21096">
    <property type="entry name" value="PROTEIN FAM136A"/>
    <property type="match status" value="1"/>
</dbReference>
<feature type="non-terminal residue" evidence="2">
    <location>
        <position position="1"/>
    </location>
</feature>
<dbReference type="InterPro" id="IPR008560">
    <property type="entry name" value="DUF842_euk"/>
</dbReference>
<dbReference type="PANTHER" id="PTHR21096:SF0">
    <property type="entry name" value="PROTEIN FAM136A"/>
    <property type="match status" value="1"/>
</dbReference>
<dbReference type="EMBL" id="JADAQX010001019">
    <property type="protein sequence ID" value="KAF8819034.1"/>
    <property type="molecule type" value="Genomic_DNA"/>
</dbReference>
<evidence type="ECO:0000256" key="1">
    <source>
        <dbReference type="ARBA" id="ARBA00009952"/>
    </source>
</evidence>
<comment type="similarity">
    <text evidence="1">Belongs to the FAM136 family.</text>
</comment>